<protein>
    <recommendedName>
        <fullName evidence="10">TonB-dependent receptor plug domain-containing protein</fullName>
    </recommendedName>
</protein>
<keyword evidence="6" id="KW-0406">Ion transport</keyword>
<evidence type="ECO:0000259" key="10">
    <source>
        <dbReference type="Pfam" id="PF07715"/>
    </source>
</evidence>
<dbReference type="Gene3D" id="2.40.170.20">
    <property type="entry name" value="TonB-dependent receptor, beta-barrel domain"/>
    <property type="match status" value="1"/>
</dbReference>
<evidence type="ECO:0000313" key="11">
    <source>
        <dbReference type="EMBL" id="SVC60026.1"/>
    </source>
</evidence>
<feature type="domain" description="TonB-dependent receptor plug" evidence="10">
    <location>
        <begin position="49"/>
        <end position="156"/>
    </location>
</feature>
<feature type="non-terminal residue" evidence="11">
    <location>
        <position position="301"/>
    </location>
</feature>
<dbReference type="PANTHER" id="PTHR32552:SF81">
    <property type="entry name" value="TONB-DEPENDENT OUTER MEMBRANE RECEPTOR"/>
    <property type="match status" value="1"/>
</dbReference>
<dbReference type="InterPro" id="IPR036942">
    <property type="entry name" value="Beta-barrel_TonB_sf"/>
</dbReference>
<name>A0A382NG35_9ZZZZ</name>
<gene>
    <name evidence="11" type="ORF">METZ01_LOCUS312880</name>
</gene>
<evidence type="ECO:0000256" key="9">
    <source>
        <dbReference type="ARBA" id="ARBA00023237"/>
    </source>
</evidence>
<feature type="non-terminal residue" evidence="11">
    <location>
        <position position="1"/>
    </location>
</feature>
<dbReference type="EMBL" id="UINC01100171">
    <property type="protein sequence ID" value="SVC60026.1"/>
    <property type="molecule type" value="Genomic_DNA"/>
</dbReference>
<dbReference type="Pfam" id="PF07715">
    <property type="entry name" value="Plug"/>
    <property type="match status" value="1"/>
</dbReference>
<dbReference type="PROSITE" id="PS52016">
    <property type="entry name" value="TONB_DEPENDENT_REC_3"/>
    <property type="match status" value="1"/>
</dbReference>
<reference evidence="11" key="1">
    <citation type="submission" date="2018-05" db="EMBL/GenBank/DDBJ databases">
        <authorList>
            <person name="Lanie J.A."/>
            <person name="Ng W.-L."/>
            <person name="Kazmierczak K.M."/>
            <person name="Andrzejewski T.M."/>
            <person name="Davidsen T.M."/>
            <person name="Wayne K.J."/>
            <person name="Tettelin H."/>
            <person name="Glass J.I."/>
            <person name="Rusch D."/>
            <person name="Podicherti R."/>
            <person name="Tsui H.-C.T."/>
            <person name="Winkler M.E."/>
        </authorList>
    </citation>
    <scope>NUCLEOTIDE SEQUENCE</scope>
</reference>
<comment type="subcellular location">
    <subcellularLocation>
        <location evidence="1">Cell outer membrane</location>
        <topology evidence="1">Multi-pass membrane protein</topology>
    </subcellularLocation>
</comment>
<sequence length="301" mass="32905">MSFSKFFTKLTAFSLLLFPYAILAADEEATGGVLEEIVVTARKREETSQSVPIPISALSEAQMEARNITDIQDVERITPNLDFENSVVNNNNTQVFLRGIGQVNWSTTQDPKIGIYIDGVYLSRPQGGLIDLMDLERVEVLRGPQGTLFGRNTTAGLIHLITKGPSQEQESYLKLGYGTDGHEMFGGMLNLPLSGNVAARFAMYSKETDGYMLNAYNGNMHGNENSSSYRASVARTGDVYNARFTYDRFESDILSVLGSCRPTGPAVGALAEGLGAVSFIFGTYDSQRANCLNSSPKHSYD</sequence>
<keyword evidence="9" id="KW-0998">Cell outer membrane</keyword>
<keyword evidence="3" id="KW-0410">Iron transport</keyword>
<evidence type="ECO:0000256" key="3">
    <source>
        <dbReference type="ARBA" id="ARBA00022496"/>
    </source>
</evidence>
<keyword evidence="2" id="KW-0813">Transport</keyword>
<evidence type="ECO:0000256" key="1">
    <source>
        <dbReference type="ARBA" id="ARBA00004571"/>
    </source>
</evidence>
<evidence type="ECO:0000256" key="7">
    <source>
        <dbReference type="ARBA" id="ARBA00023077"/>
    </source>
</evidence>
<evidence type="ECO:0000256" key="5">
    <source>
        <dbReference type="ARBA" id="ARBA00023004"/>
    </source>
</evidence>
<keyword evidence="8" id="KW-0472">Membrane</keyword>
<dbReference type="PANTHER" id="PTHR32552">
    <property type="entry name" value="FERRICHROME IRON RECEPTOR-RELATED"/>
    <property type="match status" value="1"/>
</dbReference>
<dbReference type="GO" id="GO:0009279">
    <property type="term" value="C:cell outer membrane"/>
    <property type="evidence" value="ECO:0007669"/>
    <property type="project" value="UniProtKB-SubCell"/>
</dbReference>
<accession>A0A382NG35</accession>
<proteinExistence type="predicted"/>
<dbReference type="GO" id="GO:0006826">
    <property type="term" value="P:iron ion transport"/>
    <property type="evidence" value="ECO:0007669"/>
    <property type="project" value="UniProtKB-KW"/>
</dbReference>
<dbReference type="InterPro" id="IPR039426">
    <property type="entry name" value="TonB-dep_rcpt-like"/>
</dbReference>
<evidence type="ECO:0000256" key="6">
    <source>
        <dbReference type="ARBA" id="ARBA00023065"/>
    </source>
</evidence>
<organism evidence="11">
    <name type="scientific">marine metagenome</name>
    <dbReference type="NCBI Taxonomy" id="408172"/>
    <lineage>
        <taxon>unclassified sequences</taxon>
        <taxon>metagenomes</taxon>
        <taxon>ecological metagenomes</taxon>
    </lineage>
</organism>
<evidence type="ECO:0000256" key="8">
    <source>
        <dbReference type="ARBA" id="ARBA00023136"/>
    </source>
</evidence>
<dbReference type="AlphaFoldDB" id="A0A382NG35"/>
<keyword evidence="5" id="KW-0408">Iron</keyword>
<evidence type="ECO:0000256" key="2">
    <source>
        <dbReference type="ARBA" id="ARBA00022448"/>
    </source>
</evidence>
<keyword evidence="7" id="KW-0798">TonB box</keyword>
<keyword evidence="4" id="KW-0812">Transmembrane</keyword>
<dbReference type="SUPFAM" id="SSF56935">
    <property type="entry name" value="Porins"/>
    <property type="match status" value="1"/>
</dbReference>
<dbReference type="InterPro" id="IPR012910">
    <property type="entry name" value="Plug_dom"/>
</dbReference>
<evidence type="ECO:0000256" key="4">
    <source>
        <dbReference type="ARBA" id="ARBA00022692"/>
    </source>
</evidence>